<keyword evidence="3" id="KW-0230">DNA invertase</keyword>
<dbReference type="GO" id="GO:0003677">
    <property type="term" value="F:DNA binding"/>
    <property type="evidence" value="ECO:0007669"/>
    <property type="project" value="UniProtKB-KW"/>
</dbReference>
<dbReference type="Pfam" id="PF00239">
    <property type="entry name" value="Resolvase"/>
    <property type="match status" value="1"/>
</dbReference>
<dbReference type="AlphaFoldDB" id="A0A399RAG4"/>
<dbReference type="GO" id="GO:0000150">
    <property type="term" value="F:DNA strand exchange activity"/>
    <property type="evidence" value="ECO:0007669"/>
    <property type="project" value="UniProtKB-KW"/>
</dbReference>
<proteinExistence type="inferred from homology"/>
<reference evidence="8 9" key="1">
    <citation type="submission" date="2018-08" db="EMBL/GenBank/DDBJ databases">
        <title>Henriciella mobilis sp. nov., isolated from seawater.</title>
        <authorList>
            <person name="Cheng H."/>
            <person name="Wu Y.-H."/>
            <person name="Xu X.-W."/>
            <person name="Guo L.-L."/>
        </authorList>
    </citation>
    <scope>NUCLEOTIDE SEQUENCE [LARGE SCALE GENOMIC DNA]</scope>
    <source>
        <strain evidence="8 9">JN25</strain>
    </source>
</reference>
<dbReference type="InterPro" id="IPR050639">
    <property type="entry name" value="SSR_resolvase"/>
</dbReference>
<dbReference type="CDD" id="cd03768">
    <property type="entry name" value="SR_ResInv"/>
    <property type="match status" value="1"/>
</dbReference>
<dbReference type="SUPFAM" id="SSF53041">
    <property type="entry name" value="Resolvase-like"/>
    <property type="match status" value="1"/>
</dbReference>
<dbReference type="Proteomes" id="UP000266385">
    <property type="component" value="Unassembled WGS sequence"/>
</dbReference>
<evidence type="ECO:0000259" key="7">
    <source>
        <dbReference type="PROSITE" id="PS51736"/>
    </source>
</evidence>
<evidence type="ECO:0000256" key="5">
    <source>
        <dbReference type="ARBA" id="ARBA00023172"/>
    </source>
</evidence>
<keyword evidence="5" id="KW-0233">DNA recombination</keyword>
<evidence type="ECO:0000256" key="4">
    <source>
        <dbReference type="ARBA" id="ARBA00023125"/>
    </source>
</evidence>
<evidence type="ECO:0000256" key="6">
    <source>
        <dbReference type="PIRSR" id="PIRSR606118-50"/>
    </source>
</evidence>
<dbReference type="InterPro" id="IPR036162">
    <property type="entry name" value="Resolvase-like_N_sf"/>
</dbReference>
<evidence type="ECO:0000256" key="2">
    <source>
        <dbReference type="ARBA" id="ARBA00022908"/>
    </source>
</evidence>
<evidence type="ECO:0000313" key="9">
    <source>
        <dbReference type="Proteomes" id="UP000266385"/>
    </source>
</evidence>
<protein>
    <submittedName>
        <fullName evidence="8">Recombinase family protein</fullName>
    </submittedName>
</protein>
<dbReference type="Gene3D" id="3.40.50.1390">
    <property type="entry name" value="Resolvase, N-terminal catalytic domain"/>
    <property type="match status" value="1"/>
</dbReference>
<feature type="active site" description="O-(5'-phospho-DNA)-serine intermediate" evidence="6">
    <location>
        <position position="28"/>
    </location>
</feature>
<dbReference type="InterPro" id="IPR006119">
    <property type="entry name" value="Resolv_N"/>
</dbReference>
<keyword evidence="4" id="KW-0238">DNA-binding</keyword>
<dbReference type="PANTHER" id="PTHR30461">
    <property type="entry name" value="DNA-INVERTASE FROM LAMBDOID PROPHAGE"/>
    <property type="match status" value="1"/>
</dbReference>
<dbReference type="FunFam" id="3.40.50.1390:FF:000001">
    <property type="entry name" value="DNA recombinase"/>
    <property type="match status" value="1"/>
</dbReference>
<sequence>MLWWPLVSFLMTGRTFPMTQTFGYYRVSTAEQNPQLQIDALKAAGCTEILGDVGYSGAKTSRPAFDEIMSRIGEGDKLIVWRLDRMGRSLRHLVEVNETLAQRGARFESLTEKLDTSTAMGEFVFHILAAVAQLERQIIRERTLAGLEVAARQGRFPGRPRKDNGWQMAA</sequence>
<evidence type="ECO:0000313" key="8">
    <source>
        <dbReference type="EMBL" id="RIJ28440.1"/>
    </source>
</evidence>
<dbReference type="PROSITE" id="PS00398">
    <property type="entry name" value="RECOMBINASES_2"/>
    <property type="match status" value="1"/>
</dbReference>
<dbReference type="EMBL" id="QWFX01000013">
    <property type="protein sequence ID" value="RIJ28440.1"/>
    <property type="molecule type" value="Genomic_DNA"/>
</dbReference>
<organism evidence="8 9">
    <name type="scientific">Henriciella mobilis</name>
    <dbReference type="NCBI Taxonomy" id="2305467"/>
    <lineage>
        <taxon>Bacteria</taxon>
        <taxon>Pseudomonadati</taxon>
        <taxon>Pseudomonadota</taxon>
        <taxon>Alphaproteobacteria</taxon>
        <taxon>Hyphomonadales</taxon>
        <taxon>Hyphomonadaceae</taxon>
        <taxon>Henriciella</taxon>
    </lineage>
</organism>
<feature type="domain" description="Resolvase/invertase-type recombinase catalytic" evidence="7">
    <location>
        <begin position="20"/>
        <end position="154"/>
    </location>
</feature>
<gene>
    <name evidence="8" type="ORF">D1223_13730</name>
</gene>
<keyword evidence="9" id="KW-1185">Reference proteome</keyword>
<dbReference type="SMART" id="SM00857">
    <property type="entry name" value="Resolvase"/>
    <property type="match status" value="1"/>
</dbReference>
<name>A0A399RAG4_9PROT</name>
<keyword evidence="2" id="KW-0229">DNA integration</keyword>
<dbReference type="PROSITE" id="PS51736">
    <property type="entry name" value="RECOMBINASES_3"/>
    <property type="match status" value="1"/>
</dbReference>
<evidence type="ECO:0000256" key="1">
    <source>
        <dbReference type="ARBA" id="ARBA00009913"/>
    </source>
</evidence>
<comment type="caution">
    <text evidence="8">The sequence shown here is derived from an EMBL/GenBank/DDBJ whole genome shotgun (WGS) entry which is preliminary data.</text>
</comment>
<evidence type="ECO:0000256" key="3">
    <source>
        <dbReference type="ARBA" id="ARBA00023100"/>
    </source>
</evidence>
<comment type="similarity">
    <text evidence="1">Belongs to the site-specific recombinase resolvase family.</text>
</comment>
<dbReference type="PANTHER" id="PTHR30461:SF2">
    <property type="entry name" value="SERINE RECOMBINASE PINE-RELATED"/>
    <property type="match status" value="1"/>
</dbReference>
<dbReference type="GO" id="GO:0015074">
    <property type="term" value="P:DNA integration"/>
    <property type="evidence" value="ECO:0007669"/>
    <property type="project" value="UniProtKB-KW"/>
</dbReference>
<dbReference type="InterPro" id="IPR006118">
    <property type="entry name" value="Recombinase_CS"/>
</dbReference>
<accession>A0A399RAG4</accession>